<dbReference type="Proteomes" id="UP000799755">
    <property type="component" value="Unassembled WGS sequence"/>
</dbReference>
<evidence type="ECO:0000313" key="2">
    <source>
        <dbReference type="Proteomes" id="UP000799755"/>
    </source>
</evidence>
<protein>
    <submittedName>
        <fullName evidence="1">Uncharacterized protein</fullName>
    </submittedName>
</protein>
<gene>
    <name evidence="1" type="ORF">BDR25DRAFT_358937</name>
</gene>
<keyword evidence="2" id="KW-1185">Reference proteome</keyword>
<comment type="caution">
    <text evidence="1">The sequence shown here is derived from an EMBL/GenBank/DDBJ whole genome shotgun (WGS) entry which is preliminary data.</text>
</comment>
<dbReference type="EMBL" id="MU003522">
    <property type="protein sequence ID" value="KAF2466877.1"/>
    <property type="molecule type" value="Genomic_DNA"/>
</dbReference>
<proteinExistence type="predicted"/>
<reference evidence="1" key="1">
    <citation type="journal article" date="2020" name="Stud. Mycol.">
        <title>101 Dothideomycetes genomes: a test case for predicting lifestyles and emergence of pathogens.</title>
        <authorList>
            <person name="Haridas S."/>
            <person name="Albert R."/>
            <person name="Binder M."/>
            <person name="Bloem J."/>
            <person name="Labutti K."/>
            <person name="Salamov A."/>
            <person name="Andreopoulos B."/>
            <person name="Baker S."/>
            <person name="Barry K."/>
            <person name="Bills G."/>
            <person name="Bluhm B."/>
            <person name="Cannon C."/>
            <person name="Castanera R."/>
            <person name="Culley D."/>
            <person name="Daum C."/>
            <person name="Ezra D."/>
            <person name="Gonzalez J."/>
            <person name="Henrissat B."/>
            <person name="Kuo A."/>
            <person name="Liang C."/>
            <person name="Lipzen A."/>
            <person name="Lutzoni F."/>
            <person name="Magnuson J."/>
            <person name="Mondo S."/>
            <person name="Nolan M."/>
            <person name="Ohm R."/>
            <person name="Pangilinan J."/>
            <person name="Park H.-J."/>
            <person name="Ramirez L."/>
            <person name="Alfaro M."/>
            <person name="Sun H."/>
            <person name="Tritt A."/>
            <person name="Yoshinaga Y."/>
            <person name="Zwiers L.-H."/>
            <person name="Turgeon B."/>
            <person name="Goodwin S."/>
            <person name="Spatafora J."/>
            <person name="Crous P."/>
            <person name="Grigoriev I."/>
        </authorList>
    </citation>
    <scope>NUCLEOTIDE SEQUENCE</scope>
    <source>
        <strain evidence="1">ATCC 200398</strain>
    </source>
</reference>
<sequence>MENPVIVIRVSNRPDWTTSDNSVGVDTLLIIWNSKKFQSPRSIAAAVSDNQILNRKAFSCVEIINVVDFLKVMNQSKDYIQRVSITWPHKYVAKHLLLWPSQNELCCAPKRGSLTGWFVNILLPTSPSMLHLHHDIMTLTSATNSQADITAASPPTCTARAQFQSAPFELKSIPRETPVSRLSYEPEAVANTCLAECRQGRLLVAVVNIVKIVELNASSGSELRLLGPASLIHKRKEEGMYIPGCREACLNVSFEDNSPRRRMKHTIARSQLGGERRHGQIELRCKFHVQHIHHDVTSRSTGAVYFQCHFLSFNLRTAGVAGSSVVFNLICVTNQCWRVTIGNY</sequence>
<accession>A0ACB6QJ38</accession>
<organism evidence="1 2">
    <name type="scientific">Lindgomyces ingoldianus</name>
    <dbReference type="NCBI Taxonomy" id="673940"/>
    <lineage>
        <taxon>Eukaryota</taxon>
        <taxon>Fungi</taxon>
        <taxon>Dikarya</taxon>
        <taxon>Ascomycota</taxon>
        <taxon>Pezizomycotina</taxon>
        <taxon>Dothideomycetes</taxon>
        <taxon>Pleosporomycetidae</taxon>
        <taxon>Pleosporales</taxon>
        <taxon>Lindgomycetaceae</taxon>
        <taxon>Lindgomyces</taxon>
    </lineage>
</organism>
<evidence type="ECO:0000313" key="1">
    <source>
        <dbReference type="EMBL" id="KAF2466877.1"/>
    </source>
</evidence>
<name>A0ACB6QJ38_9PLEO</name>